<feature type="coiled-coil region" evidence="10">
    <location>
        <begin position="91"/>
        <end position="137"/>
    </location>
</feature>
<dbReference type="OrthoDB" id="75792at2759"/>
<keyword evidence="8 12" id="KW-1133">Transmembrane helix</keyword>
<feature type="transmembrane region" description="Helical" evidence="12">
    <location>
        <begin position="47"/>
        <end position="65"/>
    </location>
</feature>
<evidence type="ECO:0000256" key="3">
    <source>
        <dbReference type="ARBA" id="ARBA00011034"/>
    </source>
</evidence>
<proteinExistence type="inferred from homology"/>
<evidence type="ECO:0000313" key="13">
    <source>
        <dbReference type="EMBL" id="KAF0762844.1"/>
    </source>
</evidence>
<sequence length="183" mass="21257">MRKKAINSKCVKKDNMDEEIIMDEEHSYFKSITDFLWYCLEFVQNNGWYFMAFIILLAYLVPKLWPHYLKWLEQRAIAAYDADIKKNPDLYKQKQEELQKARAKFQEEYEKKAKIALEKQKEKEKKILEEKQALLNNGTAGQSINSSEKPKKSKPDYNPLMGSGSGSNYRPPRRSACSGGGCG</sequence>
<keyword evidence="6" id="KW-0256">Endoplasmic reticulum</keyword>
<feature type="region of interest" description="Disordered" evidence="11">
    <location>
        <begin position="137"/>
        <end position="183"/>
    </location>
</feature>
<organism evidence="13 14">
    <name type="scientific">Aphis craccivora</name>
    <name type="common">Cowpea aphid</name>
    <dbReference type="NCBI Taxonomy" id="307492"/>
    <lineage>
        <taxon>Eukaryota</taxon>
        <taxon>Metazoa</taxon>
        <taxon>Ecdysozoa</taxon>
        <taxon>Arthropoda</taxon>
        <taxon>Hexapoda</taxon>
        <taxon>Insecta</taxon>
        <taxon>Pterygota</taxon>
        <taxon>Neoptera</taxon>
        <taxon>Paraneoptera</taxon>
        <taxon>Hemiptera</taxon>
        <taxon>Sternorrhyncha</taxon>
        <taxon>Aphidomorpha</taxon>
        <taxon>Aphidoidea</taxon>
        <taxon>Aphididae</taxon>
        <taxon>Aphidini</taxon>
        <taxon>Aphis</taxon>
        <taxon>Aphis</taxon>
    </lineage>
</organism>
<keyword evidence="5 12" id="KW-0812">Transmembrane</keyword>
<evidence type="ECO:0000256" key="9">
    <source>
        <dbReference type="ARBA" id="ARBA00023136"/>
    </source>
</evidence>
<keyword evidence="7" id="KW-0712">Selenocysteine</keyword>
<dbReference type="Pfam" id="PF06936">
    <property type="entry name" value="Selenoprotein_S"/>
    <property type="match status" value="1"/>
</dbReference>
<keyword evidence="9 12" id="KW-0472">Membrane</keyword>
<evidence type="ECO:0000256" key="5">
    <source>
        <dbReference type="ARBA" id="ARBA00022692"/>
    </source>
</evidence>
<keyword evidence="4" id="KW-0963">Cytoplasm</keyword>
<accession>A0A6G0YY24</accession>
<evidence type="ECO:0000256" key="11">
    <source>
        <dbReference type="SAM" id="MobiDB-lite"/>
    </source>
</evidence>
<evidence type="ECO:0000256" key="8">
    <source>
        <dbReference type="ARBA" id="ARBA00022989"/>
    </source>
</evidence>
<dbReference type="PANTHER" id="PTHR28621">
    <property type="entry name" value="SELENOPROTEIN S"/>
    <property type="match status" value="1"/>
</dbReference>
<dbReference type="GO" id="GO:0030970">
    <property type="term" value="P:retrograde protein transport, ER to cytosol"/>
    <property type="evidence" value="ECO:0007669"/>
    <property type="project" value="TreeGrafter"/>
</dbReference>
<evidence type="ECO:0000256" key="7">
    <source>
        <dbReference type="ARBA" id="ARBA00022933"/>
    </source>
</evidence>
<reference evidence="13 14" key="1">
    <citation type="submission" date="2019-08" db="EMBL/GenBank/DDBJ databases">
        <title>Whole genome of Aphis craccivora.</title>
        <authorList>
            <person name="Voronova N.V."/>
            <person name="Shulinski R.S."/>
            <person name="Bandarenka Y.V."/>
            <person name="Zhorov D.G."/>
            <person name="Warner D."/>
        </authorList>
    </citation>
    <scope>NUCLEOTIDE SEQUENCE [LARGE SCALE GENOMIC DNA]</scope>
    <source>
        <strain evidence="13">180601</strain>
        <tissue evidence="13">Whole Body</tissue>
    </source>
</reference>
<dbReference type="PANTHER" id="PTHR28621:SF1">
    <property type="entry name" value="SELENOPROTEIN S"/>
    <property type="match status" value="1"/>
</dbReference>
<comment type="subcellular location">
    <subcellularLocation>
        <location evidence="2">Cytoplasm</location>
    </subcellularLocation>
    <subcellularLocation>
        <location evidence="1">Endoplasmic reticulum membrane</location>
        <topology evidence="1">Single-pass membrane protein</topology>
    </subcellularLocation>
</comment>
<evidence type="ECO:0000256" key="2">
    <source>
        <dbReference type="ARBA" id="ARBA00004496"/>
    </source>
</evidence>
<comment type="similarity">
    <text evidence="3">Belongs to the selenoprotein S family.</text>
</comment>
<dbReference type="GO" id="GO:0030968">
    <property type="term" value="P:endoplasmic reticulum unfolded protein response"/>
    <property type="evidence" value="ECO:0007669"/>
    <property type="project" value="TreeGrafter"/>
</dbReference>
<keyword evidence="14" id="KW-1185">Reference proteome</keyword>
<dbReference type="EMBL" id="VUJU01002031">
    <property type="protein sequence ID" value="KAF0762844.1"/>
    <property type="molecule type" value="Genomic_DNA"/>
</dbReference>
<evidence type="ECO:0000256" key="10">
    <source>
        <dbReference type="SAM" id="Coils"/>
    </source>
</evidence>
<dbReference type="AlphaFoldDB" id="A0A6G0YY24"/>
<gene>
    <name evidence="13" type="ORF">FWK35_00007454</name>
</gene>
<evidence type="ECO:0000256" key="6">
    <source>
        <dbReference type="ARBA" id="ARBA00022824"/>
    </source>
</evidence>
<keyword evidence="10" id="KW-0175">Coiled coil</keyword>
<feature type="compositionally biased region" description="Polar residues" evidence="11">
    <location>
        <begin position="137"/>
        <end position="147"/>
    </location>
</feature>
<evidence type="ECO:0000256" key="1">
    <source>
        <dbReference type="ARBA" id="ARBA00004389"/>
    </source>
</evidence>
<dbReference type="GO" id="GO:0036502">
    <property type="term" value="C:Derlin-1-VIMP complex"/>
    <property type="evidence" value="ECO:0007669"/>
    <property type="project" value="TreeGrafter"/>
</dbReference>
<name>A0A6G0YY24_APHCR</name>
<evidence type="ECO:0000313" key="14">
    <source>
        <dbReference type="Proteomes" id="UP000478052"/>
    </source>
</evidence>
<dbReference type="InterPro" id="IPR009703">
    <property type="entry name" value="Selenoprotein_S"/>
</dbReference>
<dbReference type="GO" id="GO:0036513">
    <property type="term" value="C:Derlin-1 retrotranslocation complex"/>
    <property type="evidence" value="ECO:0007669"/>
    <property type="project" value="TreeGrafter"/>
</dbReference>
<dbReference type="Proteomes" id="UP000478052">
    <property type="component" value="Unassembled WGS sequence"/>
</dbReference>
<evidence type="ECO:0000256" key="12">
    <source>
        <dbReference type="SAM" id="Phobius"/>
    </source>
</evidence>
<comment type="caution">
    <text evidence="13">The sequence shown here is derived from an EMBL/GenBank/DDBJ whole genome shotgun (WGS) entry which is preliminary data.</text>
</comment>
<protein>
    <submittedName>
        <fullName evidence="13">Selenoprotein S-like isoform X1</fullName>
    </submittedName>
</protein>
<evidence type="ECO:0000256" key="4">
    <source>
        <dbReference type="ARBA" id="ARBA00022490"/>
    </source>
</evidence>
<dbReference type="Gene3D" id="6.10.250.2950">
    <property type="match status" value="1"/>
</dbReference>